<sequence>MSIKVTNWLNLATSIAVIMGILFLGVEIRQNTEMMKSQTRDSISEKQMMFSEWVATEADLSNTIAKVNADLPLEPGERIMHAYFLAGVWREWENSYYQYQQGLFDREEFDPRLTRWRATMSNETVRLNWAATRQNYSPTFRAVVDSIVEDYAPLQRAQQNTEETPVP</sequence>
<evidence type="ECO:0000313" key="3">
    <source>
        <dbReference type="Proteomes" id="UP000175669"/>
    </source>
</evidence>
<name>A0A1E8CMN9_9GAMM</name>
<feature type="transmembrane region" description="Helical" evidence="1">
    <location>
        <begin position="6"/>
        <end position="26"/>
    </location>
</feature>
<gene>
    <name evidence="2" type="ORF">PHACT_10740</name>
</gene>
<accession>A0A1E8CMN9</accession>
<dbReference type="STRING" id="1524254.PHACT_10740"/>
<evidence type="ECO:0000256" key="1">
    <source>
        <dbReference type="SAM" id="Phobius"/>
    </source>
</evidence>
<organism evidence="2 3">
    <name type="scientific">Pseudohongiella acticola</name>
    <dbReference type="NCBI Taxonomy" id="1524254"/>
    <lineage>
        <taxon>Bacteria</taxon>
        <taxon>Pseudomonadati</taxon>
        <taxon>Pseudomonadota</taxon>
        <taxon>Gammaproteobacteria</taxon>
        <taxon>Pseudomonadales</taxon>
        <taxon>Pseudohongiellaceae</taxon>
        <taxon>Pseudohongiella</taxon>
    </lineage>
</organism>
<reference evidence="3" key="1">
    <citation type="submission" date="2016-07" db="EMBL/GenBank/DDBJ databases">
        <authorList>
            <person name="Florea S."/>
            <person name="Webb J.S."/>
            <person name="Jaromczyk J."/>
            <person name="Schardl C.L."/>
        </authorList>
    </citation>
    <scope>NUCLEOTIDE SEQUENCE [LARGE SCALE GENOMIC DNA]</scope>
    <source>
        <strain evidence="3">KCTC 42131</strain>
    </source>
</reference>
<keyword evidence="1" id="KW-0472">Membrane</keyword>
<proteinExistence type="predicted"/>
<dbReference type="AlphaFoldDB" id="A0A1E8CMN9"/>
<protein>
    <recommendedName>
        <fullName evidence="4">DUF4760 domain-containing protein</fullName>
    </recommendedName>
</protein>
<dbReference type="OrthoDB" id="7058428at2"/>
<keyword evidence="1" id="KW-1133">Transmembrane helix</keyword>
<keyword evidence="1" id="KW-0812">Transmembrane</keyword>
<comment type="caution">
    <text evidence="2">The sequence shown here is derived from an EMBL/GenBank/DDBJ whole genome shotgun (WGS) entry which is preliminary data.</text>
</comment>
<dbReference type="Proteomes" id="UP000175669">
    <property type="component" value="Unassembled WGS sequence"/>
</dbReference>
<evidence type="ECO:0008006" key="4">
    <source>
        <dbReference type="Google" id="ProtNLM"/>
    </source>
</evidence>
<dbReference type="EMBL" id="MASR01000001">
    <property type="protein sequence ID" value="OFE13552.1"/>
    <property type="molecule type" value="Genomic_DNA"/>
</dbReference>
<evidence type="ECO:0000313" key="2">
    <source>
        <dbReference type="EMBL" id="OFE13552.1"/>
    </source>
</evidence>
<dbReference type="RefSeq" id="WP_070117769.1">
    <property type="nucleotide sequence ID" value="NZ_CAXATG010000003.1"/>
</dbReference>
<keyword evidence="3" id="KW-1185">Reference proteome</keyword>